<evidence type="ECO:0000256" key="1">
    <source>
        <dbReference type="ARBA" id="ARBA00004167"/>
    </source>
</evidence>
<feature type="transmembrane region" description="Helical" evidence="6">
    <location>
        <begin position="249"/>
        <end position="279"/>
    </location>
</feature>
<protein>
    <recommendedName>
        <fullName evidence="8">Wall-associated receptor kinase galacturonan-binding domain-containing protein</fullName>
    </recommendedName>
</protein>
<reference evidence="10" key="1">
    <citation type="submission" date="2013-09" db="EMBL/GenBank/DDBJ databases">
        <title>Corchorus olitorius genome sequencing.</title>
        <authorList>
            <person name="Alam M."/>
            <person name="Haque M.S."/>
            <person name="Islam M.S."/>
            <person name="Emdad E.M."/>
            <person name="Islam M.M."/>
            <person name="Ahmed B."/>
            <person name="Halim A."/>
            <person name="Hossen Q.M.M."/>
            <person name="Hossain M.Z."/>
            <person name="Ahmed R."/>
            <person name="Khan M.M."/>
            <person name="Islam R."/>
            <person name="Rashid M.M."/>
            <person name="Khan S.A."/>
            <person name="Rahman M.S."/>
            <person name="Alam M."/>
            <person name="Yahiya A.S."/>
            <person name="Khan M.S."/>
            <person name="Azam M.S."/>
            <person name="Haque T."/>
            <person name="Lashkar M.Z.H."/>
            <person name="Akhand A.I."/>
            <person name="Morshed G."/>
            <person name="Roy S."/>
            <person name="Uddin K.S."/>
            <person name="Rabeya T."/>
            <person name="Hossain A.S."/>
            <person name="Chowdhury A."/>
            <person name="Snigdha A.R."/>
            <person name="Mortoza M.S."/>
            <person name="Matin S.A."/>
            <person name="Hoque S.M.E."/>
            <person name="Islam M.K."/>
            <person name="Roy D.K."/>
            <person name="Haider R."/>
            <person name="Moosa M.M."/>
            <person name="Elias S.M."/>
            <person name="Hasan A.M."/>
            <person name="Jahan S."/>
            <person name="Shafiuddin M."/>
            <person name="Mahmood N."/>
            <person name="Shommy N.S."/>
        </authorList>
    </citation>
    <scope>NUCLEOTIDE SEQUENCE [LARGE SCALE GENOMIC DNA]</scope>
    <source>
        <strain evidence="10">cv. O-4</strain>
    </source>
</reference>
<dbReference type="Pfam" id="PF13947">
    <property type="entry name" value="GUB_WAK_bind"/>
    <property type="match status" value="2"/>
</dbReference>
<keyword evidence="5 6" id="KW-0472">Membrane</keyword>
<dbReference type="Proteomes" id="UP000187203">
    <property type="component" value="Unassembled WGS sequence"/>
</dbReference>
<proteinExistence type="predicted"/>
<dbReference type="GO" id="GO:0016020">
    <property type="term" value="C:membrane"/>
    <property type="evidence" value="ECO:0007669"/>
    <property type="project" value="UniProtKB-SubCell"/>
</dbReference>
<evidence type="ECO:0000313" key="9">
    <source>
        <dbReference type="EMBL" id="OMO92579.1"/>
    </source>
</evidence>
<evidence type="ECO:0000313" key="10">
    <source>
        <dbReference type="Proteomes" id="UP000187203"/>
    </source>
</evidence>
<gene>
    <name evidence="9" type="ORF">COLO4_17479</name>
</gene>
<evidence type="ECO:0000256" key="2">
    <source>
        <dbReference type="ARBA" id="ARBA00022692"/>
    </source>
</evidence>
<evidence type="ECO:0000256" key="5">
    <source>
        <dbReference type="ARBA" id="ARBA00023136"/>
    </source>
</evidence>
<dbReference type="GO" id="GO:0030247">
    <property type="term" value="F:polysaccharide binding"/>
    <property type="evidence" value="ECO:0007669"/>
    <property type="project" value="InterPro"/>
</dbReference>
<evidence type="ECO:0000256" key="6">
    <source>
        <dbReference type="SAM" id="Phobius"/>
    </source>
</evidence>
<feature type="transmembrane region" description="Helical" evidence="6">
    <location>
        <begin position="291"/>
        <end position="310"/>
    </location>
</feature>
<dbReference type="STRING" id="93759.A0A1R3JCN2"/>
<comment type="subcellular location">
    <subcellularLocation>
        <location evidence="1">Membrane</location>
        <topology evidence="1">Single-pass membrane protein</topology>
    </subcellularLocation>
</comment>
<keyword evidence="3 7" id="KW-0732">Signal</keyword>
<keyword evidence="2 6" id="KW-0812">Transmembrane</keyword>
<feature type="chain" id="PRO_5012661349" description="Wall-associated receptor kinase galacturonan-binding domain-containing protein" evidence="7">
    <location>
        <begin position="20"/>
        <end position="528"/>
    </location>
</feature>
<feature type="signal peptide" evidence="7">
    <location>
        <begin position="1"/>
        <end position="19"/>
    </location>
</feature>
<evidence type="ECO:0000259" key="8">
    <source>
        <dbReference type="Pfam" id="PF13947"/>
    </source>
</evidence>
<dbReference type="InterPro" id="IPR025287">
    <property type="entry name" value="WAK_GUB"/>
</dbReference>
<accession>A0A1R3JCN2</accession>
<dbReference type="PANTHER" id="PTHR33138:SF60">
    <property type="entry name" value="PROTEIN KINASE DOMAIN-CONTAINING PROTEIN"/>
    <property type="match status" value="1"/>
</dbReference>
<dbReference type="PANTHER" id="PTHR33138">
    <property type="entry name" value="OS01G0690200 PROTEIN"/>
    <property type="match status" value="1"/>
</dbReference>
<sequence>MLRRPKLALFNVILALVAALSLFHHACTVGAIRLITNEHCDSTFCGNLTISYPFRLKGQSRRCGFKDLQLECDKHSNLTLFPMKHGNFYVLDISYINYQTTIRLIDVSLADDKHNCSIPRTSLHPLISVGEMIIFKEYFYLTSEDHTSIVYLVNCTMKMNNSWVYIDASRSRGCSSSIQNRSSNYVYFLDGNTTKPHDFHQSCRVEGQIPIRVSDIRGLSTSDIYSNLSLGFQANWYQPAIMMSTWDFIVLYIPSVLSTVVLVADAVVAFITMIVFLALNGTTSFFEPGGAPVITLVSITAAALSLFPHACTAQKYCSSSFCGNLNISFPFHLKGKLSSNCVYYYNELELECDTSNNLTLWATGNGKFYVQDISYIDQTITLKDSSLVDAKDNCSLPRSSLRLMPSSNTFEATSISFNLPFSGFSILYLLNCTMKMNESSVYIDASRNCSRNFPAPAPSTYFYFLDGNTEKFHPSCGVAAQIPIMVSDISGLSTFDIYSKLFMGFQLTWFGPFLSESDLPRWSRLVNV</sequence>
<feature type="domain" description="Wall-associated receptor kinase galacturonan-binding" evidence="8">
    <location>
        <begin position="40"/>
        <end position="104"/>
    </location>
</feature>
<keyword evidence="10" id="KW-1185">Reference proteome</keyword>
<evidence type="ECO:0000256" key="4">
    <source>
        <dbReference type="ARBA" id="ARBA00022989"/>
    </source>
</evidence>
<evidence type="ECO:0000256" key="3">
    <source>
        <dbReference type="ARBA" id="ARBA00022729"/>
    </source>
</evidence>
<name>A0A1R3JCN2_9ROSI</name>
<keyword evidence="4 6" id="KW-1133">Transmembrane helix</keyword>
<feature type="domain" description="Wall-associated receptor kinase galacturonan-binding" evidence="8">
    <location>
        <begin position="317"/>
        <end position="384"/>
    </location>
</feature>
<evidence type="ECO:0000256" key="7">
    <source>
        <dbReference type="SAM" id="SignalP"/>
    </source>
</evidence>
<dbReference type="EMBL" id="AWUE01016346">
    <property type="protein sequence ID" value="OMO92579.1"/>
    <property type="molecule type" value="Genomic_DNA"/>
</dbReference>
<dbReference type="OrthoDB" id="1146903at2759"/>
<comment type="caution">
    <text evidence="9">The sequence shown here is derived from an EMBL/GenBank/DDBJ whole genome shotgun (WGS) entry which is preliminary data.</text>
</comment>
<organism evidence="9 10">
    <name type="scientific">Corchorus olitorius</name>
    <dbReference type="NCBI Taxonomy" id="93759"/>
    <lineage>
        <taxon>Eukaryota</taxon>
        <taxon>Viridiplantae</taxon>
        <taxon>Streptophyta</taxon>
        <taxon>Embryophyta</taxon>
        <taxon>Tracheophyta</taxon>
        <taxon>Spermatophyta</taxon>
        <taxon>Magnoliopsida</taxon>
        <taxon>eudicotyledons</taxon>
        <taxon>Gunneridae</taxon>
        <taxon>Pentapetalae</taxon>
        <taxon>rosids</taxon>
        <taxon>malvids</taxon>
        <taxon>Malvales</taxon>
        <taxon>Malvaceae</taxon>
        <taxon>Grewioideae</taxon>
        <taxon>Apeibeae</taxon>
        <taxon>Corchorus</taxon>
    </lineage>
</organism>
<dbReference type="AlphaFoldDB" id="A0A1R3JCN2"/>